<dbReference type="STRING" id="1184151.AW736_14785"/>
<dbReference type="PANTHER" id="PTHR36838">
    <property type="entry name" value="AUXIN EFFLUX CARRIER FAMILY PROTEIN"/>
    <property type="match status" value="1"/>
</dbReference>
<evidence type="ECO:0000313" key="9">
    <source>
        <dbReference type="EMBL" id="OAM89126.1"/>
    </source>
</evidence>
<comment type="caution">
    <text evidence="9">The sequence shown here is derived from an EMBL/GenBank/DDBJ whole genome shotgun (WGS) entry which is preliminary data.</text>
</comment>
<reference evidence="9 10" key="1">
    <citation type="submission" date="2016-01" db="EMBL/GenBank/DDBJ databases">
        <title>High potential of lignocellulose degradation of a new Verrucomicrobia species.</title>
        <authorList>
            <person name="Wang Y."/>
            <person name="Shi Y."/>
            <person name="Qiu Z."/>
            <person name="Liu S."/>
            <person name="Yang H."/>
        </authorList>
    </citation>
    <scope>NUCLEOTIDE SEQUENCE [LARGE SCALE GENOMIC DNA]</scope>
    <source>
        <strain evidence="9 10">TSB47</strain>
    </source>
</reference>
<feature type="transmembrane region" description="Helical" evidence="8">
    <location>
        <begin position="141"/>
        <end position="157"/>
    </location>
</feature>
<evidence type="ECO:0000256" key="5">
    <source>
        <dbReference type="ARBA" id="ARBA00022692"/>
    </source>
</evidence>
<keyword evidence="5 8" id="KW-0812">Transmembrane</keyword>
<evidence type="ECO:0000256" key="2">
    <source>
        <dbReference type="ARBA" id="ARBA00010145"/>
    </source>
</evidence>
<protein>
    <submittedName>
        <fullName evidence="9">Transporter</fullName>
    </submittedName>
</protein>
<dbReference type="AlphaFoldDB" id="A0A178IJ31"/>
<feature type="transmembrane region" description="Helical" evidence="8">
    <location>
        <begin position="67"/>
        <end position="92"/>
    </location>
</feature>
<dbReference type="PANTHER" id="PTHR36838:SF3">
    <property type="entry name" value="TRANSPORTER AUXIN EFFLUX CARRIER EC FAMILY"/>
    <property type="match status" value="1"/>
</dbReference>
<feature type="transmembrane region" description="Helical" evidence="8">
    <location>
        <begin position="260"/>
        <end position="280"/>
    </location>
</feature>
<accession>A0A178IJ31</accession>
<evidence type="ECO:0000256" key="4">
    <source>
        <dbReference type="ARBA" id="ARBA00022475"/>
    </source>
</evidence>
<keyword evidence="6 8" id="KW-1133">Transmembrane helix</keyword>
<name>A0A178IJ31_9BACT</name>
<evidence type="ECO:0000256" key="1">
    <source>
        <dbReference type="ARBA" id="ARBA00004651"/>
    </source>
</evidence>
<dbReference type="GO" id="GO:0055085">
    <property type="term" value="P:transmembrane transport"/>
    <property type="evidence" value="ECO:0007669"/>
    <property type="project" value="InterPro"/>
</dbReference>
<comment type="subcellular location">
    <subcellularLocation>
        <location evidence="1">Cell membrane</location>
        <topology evidence="1">Multi-pass membrane protein</topology>
    </subcellularLocation>
</comment>
<keyword evidence="10" id="KW-1185">Reference proteome</keyword>
<dbReference type="InterPro" id="IPR038770">
    <property type="entry name" value="Na+/solute_symporter_sf"/>
</dbReference>
<feature type="transmembrane region" description="Helical" evidence="8">
    <location>
        <begin position="229"/>
        <end position="248"/>
    </location>
</feature>
<organism evidence="9 10">
    <name type="scientific">Termitidicoccus mucosus</name>
    <dbReference type="NCBI Taxonomy" id="1184151"/>
    <lineage>
        <taxon>Bacteria</taxon>
        <taxon>Pseudomonadati</taxon>
        <taxon>Verrucomicrobiota</taxon>
        <taxon>Opitutia</taxon>
        <taxon>Opitutales</taxon>
        <taxon>Opitutaceae</taxon>
        <taxon>Termitidicoccus</taxon>
    </lineage>
</organism>
<proteinExistence type="inferred from homology"/>
<feature type="transmembrane region" description="Helical" evidence="8">
    <location>
        <begin position="189"/>
        <end position="209"/>
    </location>
</feature>
<dbReference type="RefSeq" id="WP_068770938.1">
    <property type="nucleotide sequence ID" value="NZ_CP109796.1"/>
</dbReference>
<dbReference type="GO" id="GO:0005886">
    <property type="term" value="C:plasma membrane"/>
    <property type="evidence" value="ECO:0007669"/>
    <property type="project" value="UniProtKB-SubCell"/>
</dbReference>
<evidence type="ECO:0000313" key="10">
    <source>
        <dbReference type="Proteomes" id="UP000078486"/>
    </source>
</evidence>
<evidence type="ECO:0000256" key="8">
    <source>
        <dbReference type="SAM" id="Phobius"/>
    </source>
</evidence>
<keyword evidence="3" id="KW-0813">Transport</keyword>
<dbReference type="EMBL" id="LRRQ01000104">
    <property type="protein sequence ID" value="OAM89126.1"/>
    <property type="molecule type" value="Genomic_DNA"/>
</dbReference>
<keyword evidence="4" id="KW-1003">Cell membrane</keyword>
<dbReference type="Pfam" id="PF03547">
    <property type="entry name" value="Mem_trans"/>
    <property type="match status" value="2"/>
</dbReference>
<feature type="transmembrane region" description="Helical" evidence="8">
    <location>
        <begin position="112"/>
        <end position="134"/>
    </location>
</feature>
<evidence type="ECO:0000256" key="6">
    <source>
        <dbReference type="ARBA" id="ARBA00022989"/>
    </source>
</evidence>
<dbReference type="OrthoDB" id="9815385at2"/>
<sequence>MLSYWQILVSILPVFGMIAIGIGLRRLKWMTSEADASVLKTVVNCLYPCLIFENVANNPALRDPSNLLLAPLSGLVVMSGCMVASLFIGRALGLTVGRGLRTFAFASGINNYGYFAISLLLAIFGPDALGVLLVHNVGCEASIWTVGILVLAGLSLREGWRKLFNGPIIALVLGLAFNLTGLGARMPGVLADIIHQCAVCAIPLGLLLIGCTIDEYLERPRSLVDAKITTVSCVLRLGLFPLVYLVLAKYLPCSDEMRQVLIIQGAMPAGMMPIAIARHYGGQPLIAAQVVIGTTVLGILTIPLWIKLGIAWVAG</sequence>
<evidence type="ECO:0000256" key="3">
    <source>
        <dbReference type="ARBA" id="ARBA00022448"/>
    </source>
</evidence>
<dbReference type="InterPro" id="IPR004776">
    <property type="entry name" value="Mem_transp_PIN-like"/>
</dbReference>
<dbReference type="Gene3D" id="1.20.1530.20">
    <property type="match status" value="2"/>
</dbReference>
<feature type="transmembrane region" description="Helical" evidence="8">
    <location>
        <begin position="286"/>
        <end position="306"/>
    </location>
</feature>
<dbReference type="Proteomes" id="UP000078486">
    <property type="component" value="Unassembled WGS sequence"/>
</dbReference>
<comment type="similarity">
    <text evidence="2">Belongs to the auxin efflux carrier (TC 2.A.69) family.</text>
</comment>
<feature type="transmembrane region" description="Helical" evidence="8">
    <location>
        <begin position="6"/>
        <end position="24"/>
    </location>
</feature>
<gene>
    <name evidence="9" type="ORF">AW736_14785</name>
</gene>
<feature type="transmembrane region" description="Helical" evidence="8">
    <location>
        <begin position="163"/>
        <end position="182"/>
    </location>
</feature>
<evidence type="ECO:0000256" key="7">
    <source>
        <dbReference type="ARBA" id="ARBA00023136"/>
    </source>
</evidence>
<keyword evidence="7 8" id="KW-0472">Membrane</keyword>